<gene>
    <name evidence="1" type="ORF">FD09_GL001579</name>
</gene>
<evidence type="ECO:0000313" key="2">
    <source>
        <dbReference type="Proteomes" id="UP000051330"/>
    </source>
</evidence>
<dbReference type="Proteomes" id="UP000051330">
    <property type="component" value="Unassembled WGS sequence"/>
</dbReference>
<dbReference type="PATRIC" id="fig|1423792.3.peg.1600"/>
<dbReference type="STRING" id="1423792.FD09_GL001579"/>
<dbReference type="SUPFAM" id="SSF53187">
    <property type="entry name" value="Zn-dependent exopeptidases"/>
    <property type="match status" value="1"/>
</dbReference>
<sequence>MKLDMDSMTKWQGILQKMGPRLTATDNHNRFIQFVKDQITDLGFPIKRFPFTINRCIQDTYQLQNDVTGESIPTLGPVPYSGITTSRGVSGPLRFYHAKNDSKMKGKITVIKVNNLSLPTFLLLQKIAKYPNDARLAYKMRHPLVAATLVLNKIQAAKDNGAVAVILVWHKISAELAKDEVLPFTNGYLGIPGIWVHEQQASVLKKISQQKTTVRLTMPGSYQTNIPTESFAVIIQGRQADRQIFINTHTDGPNDIEENGSIALLTILKAIKDYHLQFENTLVFGFTSGHFQIPQSGILGRQATSRLLRDFEADAASQNISIKKVLGLTVEHLGGAEYVDDAKQGTLKLKSPYDPMYIYASNKNNQDLVKNCQHAVKPHGQYFTLKPRKSSYFGEGQPLFQDGWPTISFIGMPLALCQYPSAKTEPNIEQMYTQTNLIFRILSAADKQL</sequence>
<evidence type="ECO:0000313" key="1">
    <source>
        <dbReference type="EMBL" id="KRL08667.1"/>
    </source>
</evidence>
<dbReference type="EMBL" id="AZEC01000021">
    <property type="protein sequence ID" value="KRL08667.1"/>
    <property type="molecule type" value="Genomic_DNA"/>
</dbReference>
<dbReference type="Gene3D" id="3.50.30.30">
    <property type="match status" value="1"/>
</dbReference>
<reference evidence="1 2" key="1">
    <citation type="journal article" date="2015" name="Genome Announc.">
        <title>Expanding the biotechnology potential of lactobacilli through comparative genomics of 213 strains and associated genera.</title>
        <authorList>
            <person name="Sun Z."/>
            <person name="Harris H.M."/>
            <person name="McCann A."/>
            <person name="Guo C."/>
            <person name="Argimon S."/>
            <person name="Zhang W."/>
            <person name="Yang X."/>
            <person name="Jeffery I.B."/>
            <person name="Cooney J.C."/>
            <person name="Kagawa T.F."/>
            <person name="Liu W."/>
            <person name="Song Y."/>
            <person name="Salvetti E."/>
            <person name="Wrobel A."/>
            <person name="Rasinkangas P."/>
            <person name="Parkhill J."/>
            <person name="Rea M.C."/>
            <person name="O'Sullivan O."/>
            <person name="Ritari J."/>
            <person name="Douillard F.P."/>
            <person name="Paul Ross R."/>
            <person name="Yang R."/>
            <person name="Briner A.E."/>
            <person name="Felis G.E."/>
            <person name="de Vos W.M."/>
            <person name="Barrangou R."/>
            <person name="Klaenhammer T.R."/>
            <person name="Caufield P.W."/>
            <person name="Cui Y."/>
            <person name="Zhang H."/>
            <person name="O'Toole P.W."/>
        </authorList>
    </citation>
    <scope>NUCLEOTIDE SEQUENCE [LARGE SCALE GENOMIC DNA]</scope>
    <source>
        <strain evidence="1 2">DSM 12744</strain>
    </source>
</reference>
<accession>A0A0R1MWV9</accession>
<protein>
    <recommendedName>
        <fullName evidence="3">PA domain-containing protein</fullName>
    </recommendedName>
</protein>
<comment type="caution">
    <text evidence="1">The sequence shown here is derived from an EMBL/GenBank/DDBJ whole genome shotgun (WGS) entry which is preliminary data.</text>
</comment>
<evidence type="ECO:0008006" key="3">
    <source>
        <dbReference type="Google" id="ProtNLM"/>
    </source>
</evidence>
<organism evidence="1 2">
    <name type="scientific">Schleiferilactobacillus perolens DSM 12744</name>
    <dbReference type="NCBI Taxonomy" id="1423792"/>
    <lineage>
        <taxon>Bacteria</taxon>
        <taxon>Bacillati</taxon>
        <taxon>Bacillota</taxon>
        <taxon>Bacilli</taxon>
        <taxon>Lactobacillales</taxon>
        <taxon>Lactobacillaceae</taxon>
        <taxon>Schleiferilactobacillus</taxon>
    </lineage>
</organism>
<name>A0A0R1MWV9_9LACO</name>
<keyword evidence="2" id="KW-1185">Reference proteome</keyword>
<dbReference type="OrthoDB" id="1936983at2"/>
<dbReference type="AlphaFoldDB" id="A0A0R1MWV9"/>
<dbReference type="Gene3D" id="3.40.630.10">
    <property type="entry name" value="Zn peptidases"/>
    <property type="match status" value="1"/>
</dbReference>
<proteinExistence type="predicted"/>